<dbReference type="CDD" id="cd02575">
    <property type="entry name" value="PseudoU_synth_EcTruD"/>
    <property type="match status" value="1"/>
</dbReference>
<dbReference type="HAMAP" id="MF_01082">
    <property type="entry name" value="TruD"/>
    <property type="match status" value="1"/>
</dbReference>
<dbReference type="Gene3D" id="3.30.2340.10">
    <property type="entry name" value="TruD, insertion domain"/>
    <property type="match status" value="1"/>
</dbReference>
<comment type="caution">
    <text evidence="6">The sequence shown here is derived from an EMBL/GenBank/DDBJ whole genome shotgun (WGS) entry which is preliminary data.</text>
</comment>
<reference evidence="7" key="1">
    <citation type="journal article" date="2019" name="Int. J. Syst. Evol. Microbiol.">
        <title>The Global Catalogue of Microorganisms (GCM) 10K type strain sequencing project: providing services to taxonomists for standard genome sequencing and annotation.</title>
        <authorList>
            <consortium name="The Broad Institute Genomics Platform"/>
            <consortium name="The Broad Institute Genome Sequencing Center for Infectious Disease"/>
            <person name="Wu L."/>
            <person name="Ma J."/>
        </authorList>
    </citation>
    <scope>NUCLEOTIDE SEQUENCE [LARGE SCALE GENOMIC DNA]</scope>
    <source>
        <strain evidence="7">JCM 19212</strain>
    </source>
</reference>
<evidence type="ECO:0000313" key="6">
    <source>
        <dbReference type="EMBL" id="GAA5080218.1"/>
    </source>
</evidence>
<evidence type="ECO:0000259" key="5">
    <source>
        <dbReference type="PROSITE" id="PS50984"/>
    </source>
</evidence>
<dbReference type="EMBL" id="BAABKY010000004">
    <property type="protein sequence ID" value="GAA5080218.1"/>
    <property type="molecule type" value="Genomic_DNA"/>
</dbReference>
<dbReference type="Proteomes" id="UP001501083">
    <property type="component" value="Unassembled WGS sequence"/>
</dbReference>
<dbReference type="InterPro" id="IPR001656">
    <property type="entry name" value="PsdUridine_synth_TruD"/>
</dbReference>
<dbReference type="PANTHER" id="PTHR47811:SF1">
    <property type="entry name" value="TRNA PSEUDOURIDINE SYNTHASE D"/>
    <property type="match status" value="1"/>
</dbReference>
<proteinExistence type="inferred from homology"/>
<keyword evidence="3 4" id="KW-0413">Isomerase</keyword>
<comment type="function">
    <text evidence="4">Responsible for synthesis of pseudouridine from uracil-13 in transfer RNAs.</text>
</comment>
<keyword evidence="2 4" id="KW-0819">tRNA processing</keyword>
<gene>
    <name evidence="4 6" type="primary">truD</name>
    <name evidence="6" type="ORF">GCM10025759_29220</name>
</gene>
<accession>A0ABP9LKN3</accession>
<organism evidence="6 7">
    <name type="scientific">Lysobacter panacisoli</name>
    <dbReference type="NCBI Taxonomy" id="1255263"/>
    <lineage>
        <taxon>Bacteria</taxon>
        <taxon>Pseudomonadati</taxon>
        <taxon>Pseudomonadota</taxon>
        <taxon>Gammaproteobacteria</taxon>
        <taxon>Lysobacterales</taxon>
        <taxon>Lysobacteraceae</taxon>
        <taxon>Lysobacter</taxon>
    </lineage>
</organism>
<sequence>MNPNVEVLPRAHGEPVLSAHMRTTPEDFFVEELSGFEPSGSGEHLLLTIEKRGMNTAFAAKRIAQWAGVGEVAIGYAGLKDRNAVTRQRFTVHLPKRVAPDLATLALEGEGEALRVVEHAWHAKKLPRGALAGNRFVLVLRDANGERDAVDARLRAIAERGVPNYFGEQRFGREGDNVKAALAMFGGRRVRRDQRTMLLSAARSEMFNRVLAARVRAGCWDRPLDGEVWMLDGSRSVFGPQPLDETLEQRLAAFDIHPTGPLWGRGELRSTGAAAACELGALGDEDALALRAGLEAEGLKQERRALRLRPADLAWSWRDDGALEIAFALPPGAYATVVLGELGDVRALGREG</sequence>
<keyword evidence="7" id="KW-1185">Reference proteome</keyword>
<dbReference type="InterPro" id="IPR020119">
    <property type="entry name" value="PsdUridine_synth_TruD_CS"/>
</dbReference>
<comment type="catalytic activity">
    <reaction evidence="4">
        <text>uridine(13) in tRNA = pseudouridine(13) in tRNA</text>
        <dbReference type="Rhea" id="RHEA:42540"/>
        <dbReference type="Rhea" id="RHEA-COMP:10105"/>
        <dbReference type="Rhea" id="RHEA-COMP:10106"/>
        <dbReference type="ChEBI" id="CHEBI:65314"/>
        <dbReference type="ChEBI" id="CHEBI:65315"/>
        <dbReference type="EC" id="5.4.99.27"/>
    </reaction>
</comment>
<dbReference type="SUPFAM" id="SSF55120">
    <property type="entry name" value="Pseudouridine synthase"/>
    <property type="match status" value="1"/>
</dbReference>
<dbReference type="PANTHER" id="PTHR47811">
    <property type="entry name" value="TRNA PSEUDOURIDINE SYNTHASE D"/>
    <property type="match status" value="1"/>
</dbReference>
<feature type="domain" description="TRUD" evidence="5">
    <location>
        <begin position="161"/>
        <end position="308"/>
    </location>
</feature>
<evidence type="ECO:0000256" key="4">
    <source>
        <dbReference type="HAMAP-Rule" id="MF_01082"/>
    </source>
</evidence>
<dbReference type="NCBIfam" id="NF002153">
    <property type="entry name" value="PRK00984.1-2"/>
    <property type="match status" value="1"/>
</dbReference>
<name>A0ABP9LKN3_9GAMM</name>
<dbReference type="PROSITE" id="PS01268">
    <property type="entry name" value="UPF0024"/>
    <property type="match status" value="1"/>
</dbReference>
<evidence type="ECO:0000313" key="7">
    <source>
        <dbReference type="Proteomes" id="UP001501083"/>
    </source>
</evidence>
<comment type="similarity">
    <text evidence="1 4">Belongs to the pseudouridine synthase TruD family.</text>
</comment>
<dbReference type="Gene3D" id="3.30.2350.20">
    <property type="entry name" value="TruD, catalytic domain"/>
    <property type="match status" value="1"/>
</dbReference>
<dbReference type="InterPro" id="IPR050170">
    <property type="entry name" value="TruD_pseudoU_synthase"/>
</dbReference>
<dbReference type="InterPro" id="IPR011760">
    <property type="entry name" value="PsdUridine_synth_TruD_insert"/>
</dbReference>
<feature type="active site" description="Nucleophile" evidence="4">
    <location>
        <position position="81"/>
    </location>
</feature>
<evidence type="ECO:0000256" key="1">
    <source>
        <dbReference type="ARBA" id="ARBA00007953"/>
    </source>
</evidence>
<dbReference type="PROSITE" id="PS50984">
    <property type="entry name" value="TRUD"/>
    <property type="match status" value="1"/>
</dbReference>
<dbReference type="InterPro" id="IPR020103">
    <property type="entry name" value="PsdUridine_synth_cat_dom_sf"/>
</dbReference>
<dbReference type="Pfam" id="PF01142">
    <property type="entry name" value="TruD"/>
    <property type="match status" value="2"/>
</dbReference>
<dbReference type="RefSeq" id="WP_158982175.1">
    <property type="nucleotide sequence ID" value="NZ_BAABKY010000004.1"/>
</dbReference>
<dbReference type="EC" id="5.4.99.27" evidence="4"/>
<protein>
    <recommendedName>
        <fullName evidence="4">tRNA pseudouridine synthase D</fullName>
        <ecNumber evidence="4">5.4.99.27</ecNumber>
    </recommendedName>
    <alternativeName>
        <fullName evidence="4">tRNA pseudouridine(13) synthase</fullName>
    </alternativeName>
    <alternativeName>
        <fullName evidence="4">tRNA pseudouridylate synthase D</fullName>
    </alternativeName>
    <alternativeName>
        <fullName evidence="4">tRNA-uridine isomerase D</fullName>
    </alternativeName>
</protein>
<dbReference type="InterPro" id="IPR043165">
    <property type="entry name" value="TruD_insert_sf"/>
</dbReference>
<dbReference type="InterPro" id="IPR042214">
    <property type="entry name" value="TruD_catalytic"/>
</dbReference>
<evidence type="ECO:0000256" key="2">
    <source>
        <dbReference type="ARBA" id="ARBA00022694"/>
    </source>
</evidence>
<evidence type="ECO:0000256" key="3">
    <source>
        <dbReference type="ARBA" id="ARBA00023235"/>
    </source>
</evidence>